<feature type="coiled-coil region" evidence="2">
    <location>
        <begin position="198"/>
        <end position="253"/>
    </location>
</feature>
<keyword evidence="2" id="KW-0175">Coiled coil</keyword>
<evidence type="ECO:0000313" key="4">
    <source>
        <dbReference type="Proteomes" id="UP001054945"/>
    </source>
</evidence>
<evidence type="ECO:0000256" key="2">
    <source>
        <dbReference type="SAM" id="Coils"/>
    </source>
</evidence>
<keyword evidence="1" id="KW-0677">Repeat</keyword>
<evidence type="ECO:0000313" key="3">
    <source>
        <dbReference type="EMBL" id="GIY75950.1"/>
    </source>
</evidence>
<accession>A0AAV4W1H8</accession>
<dbReference type="InterPro" id="IPR018159">
    <property type="entry name" value="Spectrin/alpha-actinin"/>
</dbReference>
<dbReference type="SUPFAM" id="SSF46966">
    <property type="entry name" value="Spectrin repeat"/>
    <property type="match status" value="3"/>
</dbReference>
<dbReference type="AlphaFoldDB" id="A0AAV4W1H8"/>
<keyword evidence="4" id="KW-1185">Reference proteome</keyword>
<dbReference type="PANTHER" id="PTHR11915">
    <property type="entry name" value="SPECTRIN/FILAMIN RELATED CYTOSKELETAL PROTEIN"/>
    <property type="match status" value="1"/>
</dbReference>
<reference evidence="3 4" key="1">
    <citation type="submission" date="2021-06" db="EMBL/GenBank/DDBJ databases">
        <title>Caerostris extrusa draft genome.</title>
        <authorList>
            <person name="Kono N."/>
            <person name="Arakawa K."/>
        </authorList>
    </citation>
    <scope>NUCLEOTIDE SEQUENCE [LARGE SCALE GENOMIC DNA]</scope>
</reference>
<dbReference type="Pfam" id="PF00435">
    <property type="entry name" value="Spectrin"/>
    <property type="match status" value="3"/>
</dbReference>
<dbReference type="Proteomes" id="UP001054945">
    <property type="component" value="Unassembled WGS sequence"/>
</dbReference>
<comment type="caution">
    <text evidence="3">The sequence shown here is derived from an EMBL/GenBank/DDBJ whole genome shotgun (WGS) entry which is preliminary data.</text>
</comment>
<organism evidence="3 4">
    <name type="scientific">Caerostris extrusa</name>
    <name type="common">Bark spider</name>
    <name type="synonym">Caerostris bankana</name>
    <dbReference type="NCBI Taxonomy" id="172846"/>
    <lineage>
        <taxon>Eukaryota</taxon>
        <taxon>Metazoa</taxon>
        <taxon>Ecdysozoa</taxon>
        <taxon>Arthropoda</taxon>
        <taxon>Chelicerata</taxon>
        <taxon>Arachnida</taxon>
        <taxon>Araneae</taxon>
        <taxon>Araneomorphae</taxon>
        <taxon>Entelegynae</taxon>
        <taxon>Araneoidea</taxon>
        <taxon>Araneidae</taxon>
        <taxon>Caerostris</taxon>
    </lineage>
</organism>
<name>A0AAV4W1H8_CAEEX</name>
<dbReference type="InterPro" id="IPR002017">
    <property type="entry name" value="Spectrin_repeat"/>
</dbReference>
<gene>
    <name evidence="3" type="primary">beta-Spec</name>
    <name evidence="3" type="ORF">CEXT_116521</name>
</gene>
<dbReference type="SMART" id="SM00150">
    <property type="entry name" value="SPEC"/>
    <property type="match status" value="3"/>
</dbReference>
<protein>
    <submittedName>
        <fullName evidence="3">Spectrin beta chain</fullName>
    </submittedName>
</protein>
<sequence>MISDINRAWESLEKAEHERELALRDELIRQEKLEQLAARFDRKSGLRETWLKVKIRDLSPKIILSRLLTEDSGKHLMGVVDLLQKHSLIEADINVLGENVKVVIQHLQSFLDTKSKGGYQVCDPQYIQERIKQLEAAYIELVQLASDRHNHLIESRKLWQFFWDMAEEEAWIKEKERILSSGDIGHDLTAIHLLISKNKAAEDEISNQSKQIQALVQTGEDLIAANHFSSDSIRERINEIQTMLANLSKLQQQRMKRLTDAVDYHQFFTDADDVDTWMLDTLRLVSSEDIGRDEANDTTEDLKNFASTIDALHQQAAALGDEDRTAPDVLDRLSSIDRRYKELVELAKLRKQRLLDALSLYKLFNEADGIKQWILEKEKNVGLYGHEQ</sequence>
<dbReference type="EMBL" id="BPLR01015421">
    <property type="protein sequence ID" value="GIY75950.1"/>
    <property type="molecule type" value="Genomic_DNA"/>
</dbReference>
<dbReference type="Gene3D" id="1.20.58.60">
    <property type="match status" value="3"/>
</dbReference>
<proteinExistence type="predicted"/>
<dbReference type="CDD" id="cd00176">
    <property type="entry name" value="SPEC"/>
    <property type="match status" value="1"/>
</dbReference>
<evidence type="ECO:0000256" key="1">
    <source>
        <dbReference type="ARBA" id="ARBA00022737"/>
    </source>
</evidence>